<keyword evidence="2 4" id="KW-0238">DNA-binding</keyword>
<dbReference type="InterPro" id="IPR009057">
    <property type="entry name" value="Homeodomain-like_sf"/>
</dbReference>
<dbReference type="InterPro" id="IPR001647">
    <property type="entry name" value="HTH_TetR"/>
</dbReference>
<reference evidence="6 7" key="1">
    <citation type="submission" date="2018-08" db="EMBL/GenBank/DDBJ databases">
        <title>Recombination of ecologically and evolutionarily significant loci maintains genetic cohesion in the Pseudomonas syringae species complex.</title>
        <authorList>
            <person name="Dillon M."/>
            <person name="Thakur S."/>
            <person name="Almeida R.N.D."/>
            <person name="Weir B.S."/>
            <person name="Guttman D.S."/>
        </authorList>
    </citation>
    <scope>NUCLEOTIDE SEQUENCE [LARGE SCALE GENOMIC DNA]</scope>
    <source>
        <strain evidence="6 7">19322</strain>
    </source>
</reference>
<gene>
    <name evidence="6" type="ORF">ALQ94_100597</name>
</gene>
<evidence type="ECO:0000256" key="4">
    <source>
        <dbReference type="PROSITE-ProRule" id="PRU00335"/>
    </source>
</evidence>
<dbReference type="InterPro" id="IPR050109">
    <property type="entry name" value="HTH-type_TetR-like_transc_reg"/>
</dbReference>
<evidence type="ECO:0000256" key="2">
    <source>
        <dbReference type="ARBA" id="ARBA00023125"/>
    </source>
</evidence>
<dbReference type="Gene3D" id="1.10.357.10">
    <property type="entry name" value="Tetracycline Repressor, domain 2"/>
    <property type="match status" value="1"/>
</dbReference>
<dbReference type="Pfam" id="PF00440">
    <property type="entry name" value="TetR_N"/>
    <property type="match status" value="1"/>
</dbReference>
<protein>
    <submittedName>
        <fullName evidence="6">TetR-family transcriptional regulator</fullName>
    </submittedName>
</protein>
<dbReference type="PANTHER" id="PTHR30055">
    <property type="entry name" value="HTH-TYPE TRANSCRIPTIONAL REGULATOR RUTR"/>
    <property type="match status" value="1"/>
</dbReference>
<dbReference type="Proteomes" id="UP000277952">
    <property type="component" value="Unassembled WGS sequence"/>
</dbReference>
<dbReference type="InterPro" id="IPR039536">
    <property type="entry name" value="TetR_C_Proteobacteria"/>
</dbReference>
<evidence type="ECO:0000256" key="1">
    <source>
        <dbReference type="ARBA" id="ARBA00023015"/>
    </source>
</evidence>
<dbReference type="GO" id="GO:0000976">
    <property type="term" value="F:transcription cis-regulatory region binding"/>
    <property type="evidence" value="ECO:0007669"/>
    <property type="project" value="TreeGrafter"/>
</dbReference>
<evidence type="ECO:0000313" key="6">
    <source>
        <dbReference type="EMBL" id="RML55493.1"/>
    </source>
</evidence>
<dbReference type="PROSITE" id="PS50977">
    <property type="entry name" value="HTH_TETR_2"/>
    <property type="match status" value="1"/>
</dbReference>
<dbReference type="SUPFAM" id="SSF48498">
    <property type="entry name" value="Tetracyclin repressor-like, C-terminal domain"/>
    <property type="match status" value="1"/>
</dbReference>
<feature type="DNA-binding region" description="H-T-H motif" evidence="4">
    <location>
        <begin position="37"/>
        <end position="56"/>
    </location>
</feature>
<dbReference type="PANTHER" id="PTHR30055:SF119">
    <property type="entry name" value="NALC"/>
    <property type="match status" value="1"/>
</dbReference>
<dbReference type="SUPFAM" id="SSF46689">
    <property type="entry name" value="Homeodomain-like"/>
    <property type="match status" value="1"/>
</dbReference>
<evidence type="ECO:0000256" key="3">
    <source>
        <dbReference type="ARBA" id="ARBA00023163"/>
    </source>
</evidence>
<dbReference type="Pfam" id="PF14246">
    <property type="entry name" value="TetR_C_7"/>
    <property type="match status" value="1"/>
</dbReference>
<dbReference type="PRINTS" id="PR00455">
    <property type="entry name" value="HTHTETR"/>
</dbReference>
<dbReference type="AlphaFoldDB" id="A0A3M2WVD9"/>
<keyword evidence="3" id="KW-0804">Transcription</keyword>
<dbReference type="FunFam" id="1.10.10.60:FF:000141">
    <property type="entry name" value="TetR family transcriptional regulator"/>
    <property type="match status" value="1"/>
</dbReference>
<evidence type="ECO:0000313" key="7">
    <source>
        <dbReference type="Proteomes" id="UP000277952"/>
    </source>
</evidence>
<evidence type="ECO:0000259" key="5">
    <source>
        <dbReference type="PROSITE" id="PS50977"/>
    </source>
</evidence>
<dbReference type="InterPro" id="IPR036271">
    <property type="entry name" value="Tet_transcr_reg_TetR-rel_C_sf"/>
</dbReference>
<sequence>MLYRYGGVMKVRTEARRVAIVEIAAEVFLDLGYEGATMHEVSKRLGGSKTTLYGYFPTKEQLFTAVVEMYATSHLHNAVAFLSVPAGLTLEQQLIEFGRKMMAVLMSDSVAIKVYRLVLSESGRSDVGALFHNAGPAQCIEALSELMARATAAGELKAANPKLRANQFLALLTAEPEGRLFQRNPVPMSIEEIETVVDDAVSMFMGGASSAI</sequence>
<comment type="caution">
    <text evidence="6">The sequence shown here is derived from an EMBL/GenBank/DDBJ whole genome shotgun (WGS) entry which is preliminary data.</text>
</comment>
<name>A0A3M2WVD9_PSEA0</name>
<keyword evidence="1" id="KW-0805">Transcription regulation</keyword>
<dbReference type="EMBL" id="RBNS01000095">
    <property type="protein sequence ID" value="RML55493.1"/>
    <property type="molecule type" value="Genomic_DNA"/>
</dbReference>
<feature type="domain" description="HTH tetR-type" evidence="5">
    <location>
        <begin position="14"/>
        <end position="74"/>
    </location>
</feature>
<accession>A0A3M2WVD9</accession>
<dbReference type="GO" id="GO:0003700">
    <property type="term" value="F:DNA-binding transcription factor activity"/>
    <property type="evidence" value="ECO:0007669"/>
    <property type="project" value="TreeGrafter"/>
</dbReference>
<proteinExistence type="predicted"/>
<organism evidence="6 7">
    <name type="scientific">Pseudomonas amygdali pv. morsprunorum</name>
    <dbReference type="NCBI Taxonomy" id="129138"/>
    <lineage>
        <taxon>Bacteria</taxon>
        <taxon>Pseudomonadati</taxon>
        <taxon>Pseudomonadota</taxon>
        <taxon>Gammaproteobacteria</taxon>
        <taxon>Pseudomonadales</taxon>
        <taxon>Pseudomonadaceae</taxon>
        <taxon>Pseudomonas</taxon>
        <taxon>Pseudomonas amygdali</taxon>
    </lineage>
</organism>